<feature type="region of interest" description="Disordered" evidence="1">
    <location>
        <begin position="16"/>
        <end position="35"/>
    </location>
</feature>
<evidence type="ECO:0000313" key="3">
    <source>
        <dbReference type="Proteomes" id="UP000184096"/>
    </source>
</evidence>
<gene>
    <name evidence="2" type="ORF">SAMN05444170_3208</name>
</gene>
<evidence type="ECO:0000256" key="1">
    <source>
        <dbReference type="SAM" id="MobiDB-lite"/>
    </source>
</evidence>
<organism evidence="2 3">
    <name type="scientific">Bradyrhizobium erythrophlei</name>
    <dbReference type="NCBI Taxonomy" id="1437360"/>
    <lineage>
        <taxon>Bacteria</taxon>
        <taxon>Pseudomonadati</taxon>
        <taxon>Pseudomonadota</taxon>
        <taxon>Alphaproteobacteria</taxon>
        <taxon>Hyphomicrobiales</taxon>
        <taxon>Nitrobacteraceae</taxon>
        <taxon>Bradyrhizobium</taxon>
    </lineage>
</organism>
<dbReference type="AlphaFoldDB" id="A0A1M7U120"/>
<keyword evidence="3" id="KW-1185">Reference proteome</keyword>
<dbReference type="EMBL" id="LT670849">
    <property type="protein sequence ID" value="SHN76520.1"/>
    <property type="molecule type" value="Genomic_DNA"/>
</dbReference>
<protein>
    <submittedName>
        <fullName evidence="2">Uncharacterized protein</fullName>
    </submittedName>
</protein>
<name>A0A1M7U120_9BRAD</name>
<sequence>MEPGVVAPVTLVSNKSFNPDKADMGSTTFGNVTPATTGPAMPATFWFDRAGSCCVRMDGRP</sequence>
<proteinExistence type="predicted"/>
<accession>A0A1M7U120</accession>
<dbReference type="Proteomes" id="UP000184096">
    <property type="component" value="Chromosome I"/>
</dbReference>
<reference evidence="3" key="1">
    <citation type="submission" date="2016-11" db="EMBL/GenBank/DDBJ databases">
        <authorList>
            <person name="Varghese N."/>
            <person name="Submissions S."/>
        </authorList>
    </citation>
    <scope>NUCLEOTIDE SEQUENCE [LARGE SCALE GENOMIC DNA]</scope>
    <source>
        <strain evidence="3">GAS401</strain>
    </source>
</reference>
<evidence type="ECO:0000313" key="2">
    <source>
        <dbReference type="EMBL" id="SHN76520.1"/>
    </source>
</evidence>